<accession>A0ABN8LVS4</accession>
<keyword evidence="3" id="KW-1185">Reference proteome</keyword>
<dbReference type="EMBL" id="CALNXI010000157">
    <property type="protein sequence ID" value="CAH3020735.1"/>
    <property type="molecule type" value="Genomic_DNA"/>
</dbReference>
<comment type="caution">
    <text evidence="2">The sequence shown here is derived from an EMBL/GenBank/DDBJ whole genome shotgun (WGS) entry which is preliminary data.</text>
</comment>
<evidence type="ECO:0000256" key="1">
    <source>
        <dbReference type="SAM" id="SignalP"/>
    </source>
</evidence>
<proteinExistence type="predicted"/>
<dbReference type="SUPFAM" id="SSF52540">
    <property type="entry name" value="P-loop containing nucleoside triphosphate hydrolases"/>
    <property type="match status" value="1"/>
</dbReference>
<feature type="signal peptide" evidence="1">
    <location>
        <begin position="1"/>
        <end position="22"/>
    </location>
</feature>
<evidence type="ECO:0000313" key="3">
    <source>
        <dbReference type="Proteomes" id="UP001159427"/>
    </source>
</evidence>
<sequence>MWLKMFVTQSIFLGGLQLVAFGDFLQLPPVPNTVDDGKYAFESAVWDLTFPHQVILEENFRAKNDEEFINLLREISRGQCSEQSAEIIQSLSRPLNLSDFGLSYIPKVYPLNEDVDFPNMCVLETLHGRDVSNMTEESKGKIRYCGAWAIAKVRNACREYFKTNIYSANADVQFEAKEVYGKNTLNVTLSRKYDKGTLVHITDEMFEWFLKLEQDRVNLLSSESLASHKENLVEKTLSSILGNNHLLGQWKALFTVNESLMPSTNGHALVLHLFNDVVTYYVKMGVGEFLREFRRDFKLQKTEAHRKKVKKKKKDLVSSKITVESINKDTSVNKGNFSLQANDNA</sequence>
<evidence type="ECO:0008006" key="4">
    <source>
        <dbReference type="Google" id="ProtNLM"/>
    </source>
</evidence>
<dbReference type="InterPro" id="IPR027417">
    <property type="entry name" value="P-loop_NTPase"/>
</dbReference>
<protein>
    <recommendedName>
        <fullName evidence="4">DNA helicase</fullName>
    </recommendedName>
</protein>
<feature type="chain" id="PRO_5046572259" description="DNA helicase" evidence="1">
    <location>
        <begin position="23"/>
        <end position="345"/>
    </location>
</feature>
<organism evidence="2 3">
    <name type="scientific">Porites evermanni</name>
    <dbReference type="NCBI Taxonomy" id="104178"/>
    <lineage>
        <taxon>Eukaryota</taxon>
        <taxon>Metazoa</taxon>
        <taxon>Cnidaria</taxon>
        <taxon>Anthozoa</taxon>
        <taxon>Hexacorallia</taxon>
        <taxon>Scleractinia</taxon>
        <taxon>Fungiina</taxon>
        <taxon>Poritidae</taxon>
        <taxon>Porites</taxon>
    </lineage>
</organism>
<dbReference type="Proteomes" id="UP001159427">
    <property type="component" value="Unassembled WGS sequence"/>
</dbReference>
<keyword evidence="1" id="KW-0732">Signal</keyword>
<name>A0ABN8LVS4_9CNID</name>
<reference evidence="2 3" key="1">
    <citation type="submission" date="2022-05" db="EMBL/GenBank/DDBJ databases">
        <authorList>
            <consortium name="Genoscope - CEA"/>
            <person name="William W."/>
        </authorList>
    </citation>
    <scope>NUCLEOTIDE SEQUENCE [LARGE SCALE GENOMIC DNA]</scope>
</reference>
<gene>
    <name evidence="2" type="ORF">PEVE_00008351</name>
</gene>
<evidence type="ECO:0000313" key="2">
    <source>
        <dbReference type="EMBL" id="CAH3020735.1"/>
    </source>
</evidence>